<dbReference type="GO" id="GO:0005886">
    <property type="term" value="C:plasma membrane"/>
    <property type="evidence" value="ECO:0007669"/>
    <property type="project" value="UniProtKB-SubCell"/>
</dbReference>
<keyword evidence="4 8" id="KW-1133">Transmembrane helix</keyword>
<keyword evidence="6" id="KW-0675">Receptor</keyword>
<dbReference type="Proteomes" id="UP001607302">
    <property type="component" value="Unassembled WGS sequence"/>
</dbReference>
<feature type="transmembrane region" description="Helical" evidence="8">
    <location>
        <begin position="411"/>
        <end position="432"/>
    </location>
</feature>
<evidence type="ECO:0000313" key="10">
    <source>
        <dbReference type="EMBL" id="KAL2726853.1"/>
    </source>
</evidence>
<evidence type="ECO:0000256" key="8">
    <source>
        <dbReference type="SAM" id="Phobius"/>
    </source>
</evidence>
<evidence type="ECO:0000256" key="9">
    <source>
        <dbReference type="SAM" id="SignalP"/>
    </source>
</evidence>
<protein>
    <submittedName>
        <fullName evidence="10">Uncharacterized protein</fullName>
    </submittedName>
</protein>
<comment type="caution">
    <text evidence="10">The sequence shown here is derived from an EMBL/GenBank/DDBJ whole genome shotgun (WGS) entry which is preliminary data.</text>
</comment>
<dbReference type="SUPFAM" id="SSF53850">
    <property type="entry name" value="Periplasmic binding protein-like II"/>
    <property type="match status" value="1"/>
</dbReference>
<dbReference type="Gene3D" id="3.40.190.10">
    <property type="entry name" value="Periplasmic binding protein-like II"/>
    <property type="match status" value="1"/>
</dbReference>
<keyword evidence="7" id="KW-0325">Glycoprotein</keyword>
<keyword evidence="2" id="KW-1003">Cell membrane</keyword>
<reference evidence="10 11" key="1">
    <citation type="journal article" date="2024" name="Ann. Entomol. Soc. Am.">
        <title>Genomic analyses of the southern and eastern yellowjacket wasps (Hymenoptera: Vespidae) reveal evolutionary signatures of social life.</title>
        <authorList>
            <person name="Catto M.A."/>
            <person name="Caine P.B."/>
            <person name="Orr S.E."/>
            <person name="Hunt B.G."/>
            <person name="Goodisman M.A.D."/>
        </authorList>
    </citation>
    <scope>NUCLEOTIDE SEQUENCE [LARGE SCALE GENOMIC DNA]</scope>
    <source>
        <strain evidence="10">233</strain>
        <tissue evidence="10">Head and thorax</tissue>
    </source>
</reference>
<keyword evidence="9" id="KW-0732">Signal</keyword>
<feature type="transmembrane region" description="Helical" evidence="8">
    <location>
        <begin position="355"/>
        <end position="378"/>
    </location>
</feature>
<dbReference type="AlphaFoldDB" id="A0ABD2B2A1"/>
<organism evidence="10 11">
    <name type="scientific">Vespula squamosa</name>
    <name type="common">Southern yellow jacket</name>
    <name type="synonym">Wasp</name>
    <dbReference type="NCBI Taxonomy" id="30214"/>
    <lineage>
        <taxon>Eukaryota</taxon>
        <taxon>Metazoa</taxon>
        <taxon>Ecdysozoa</taxon>
        <taxon>Arthropoda</taxon>
        <taxon>Hexapoda</taxon>
        <taxon>Insecta</taxon>
        <taxon>Pterygota</taxon>
        <taxon>Neoptera</taxon>
        <taxon>Endopterygota</taxon>
        <taxon>Hymenoptera</taxon>
        <taxon>Apocrita</taxon>
        <taxon>Aculeata</taxon>
        <taxon>Vespoidea</taxon>
        <taxon>Vespidae</taxon>
        <taxon>Vespinae</taxon>
        <taxon>Vespula</taxon>
    </lineage>
</organism>
<dbReference type="InterPro" id="IPR052192">
    <property type="entry name" value="Insect_Ionotropic_Sensory_Rcpt"/>
</dbReference>
<evidence type="ECO:0000256" key="1">
    <source>
        <dbReference type="ARBA" id="ARBA00004651"/>
    </source>
</evidence>
<dbReference type="EMBL" id="JAUDFV010000133">
    <property type="protein sequence ID" value="KAL2726853.1"/>
    <property type="molecule type" value="Genomic_DNA"/>
</dbReference>
<dbReference type="PANTHER" id="PTHR42643">
    <property type="entry name" value="IONOTROPIC RECEPTOR 20A-RELATED"/>
    <property type="match status" value="1"/>
</dbReference>
<evidence type="ECO:0000256" key="2">
    <source>
        <dbReference type="ARBA" id="ARBA00022475"/>
    </source>
</evidence>
<keyword evidence="3 8" id="KW-0812">Transmembrane</keyword>
<evidence type="ECO:0000256" key="3">
    <source>
        <dbReference type="ARBA" id="ARBA00022692"/>
    </source>
</evidence>
<evidence type="ECO:0000256" key="4">
    <source>
        <dbReference type="ARBA" id="ARBA00022989"/>
    </source>
</evidence>
<proteinExistence type="predicted"/>
<accession>A0ABD2B2A1</accession>
<gene>
    <name evidence="10" type="ORF">V1478_007131</name>
</gene>
<evidence type="ECO:0000313" key="11">
    <source>
        <dbReference type="Proteomes" id="UP001607302"/>
    </source>
</evidence>
<evidence type="ECO:0000256" key="7">
    <source>
        <dbReference type="ARBA" id="ARBA00023180"/>
    </source>
</evidence>
<keyword evidence="5 8" id="KW-0472">Membrane</keyword>
<dbReference type="PANTHER" id="PTHR42643:SF39">
    <property type="entry name" value="IONOTROPIC RECEPTOR 56A-RELATED"/>
    <property type="match status" value="1"/>
</dbReference>
<name>A0ABD2B2A1_VESSQ</name>
<evidence type="ECO:0000256" key="5">
    <source>
        <dbReference type="ARBA" id="ARBA00023136"/>
    </source>
</evidence>
<comment type="subcellular location">
    <subcellularLocation>
        <location evidence="1">Cell membrane</location>
        <topology evidence="1">Multi-pass membrane protein</topology>
    </subcellularLocation>
</comment>
<feature type="chain" id="PRO_5044891567" evidence="9">
    <location>
        <begin position="21"/>
        <end position="628"/>
    </location>
</feature>
<feature type="transmembrane region" description="Helical" evidence="8">
    <location>
        <begin position="586"/>
        <end position="608"/>
    </location>
</feature>
<evidence type="ECO:0000256" key="6">
    <source>
        <dbReference type="ARBA" id="ARBA00023170"/>
    </source>
</evidence>
<sequence length="628" mass="73183">MTNLLLHSLLLNIASNVVMPGGNTSYEKTIDATLNILMSCKLKTDSNFLFAGEYRDVLINHRHFFGQTAIALVAESKNSTFDSFILTQHSFFIYKQMYHEFVRFLYKLRLFVVITSSQPILKLTLRRIKDTTWANSNGYHILIDRKTAERGCDNAKSYLWTAWQFDLIRSIFICVDPIEGVLLYAYDPYTGKAPKNWKEVERISGRNGHPWILFQKRYDKESANCQFKDIYKMNTFHGYEVRLCAIQVPPFLYIQNNLTGLDRFKGDDSIIVQTILRKLNATINVTVKDIMLGGIDKYGSMTGLLEEVANGLCDIAMNSRSFTMMWHLSFSYPHDESGLCVMSQISEEVSELRKLINLLSTPFMMGMMIIYMVTLLIMTKLDGFFEAFLNVERLLLCVAILRPPKINSYRIYICMIFVLSLSANAVFQSHWYSLLTVPQFYPNIDTYDDLMDSGYDIHGTISFKGLVGEELNPRFRESSYFDSLEIVKNTSNAVWISDCLNVQFRLINETNLYVSRYKIREFVSSYIARENWPIFRTFNKNLQRLVEAGLIAMWKRRTIAYLQRKLQLKILNTTGFKILRFKHLDFSFYILIIGNTCAILVFFMELMVHRYRENINRIIKKNRSLKLN</sequence>
<keyword evidence="11" id="KW-1185">Reference proteome</keyword>
<feature type="signal peptide" evidence="9">
    <location>
        <begin position="1"/>
        <end position="20"/>
    </location>
</feature>